<evidence type="ECO:0000313" key="3">
    <source>
        <dbReference type="Proteomes" id="UP000645828"/>
    </source>
</evidence>
<protein>
    <submittedName>
        <fullName evidence="2">(raccoon dog) hypothetical protein</fullName>
    </submittedName>
</protein>
<dbReference type="EMBL" id="CAJHUB010000754">
    <property type="protein sequence ID" value="CAD7682074.1"/>
    <property type="molecule type" value="Genomic_DNA"/>
</dbReference>
<feature type="compositionally biased region" description="Polar residues" evidence="1">
    <location>
        <begin position="110"/>
        <end position="129"/>
    </location>
</feature>
<dbReference type="Proteomes" id="UP000645828">
    <property type="component" value="Unassembled WGS sequence"/>
</dbReference>
<accession>A0A811Z3M7</accession>
<comment type="caution">
    <text evidence="2">The sequence shown here is derived from an EMBL/GenBank/DDBJ whole genome shotgun (WGS) entry which is preliminary data.</text>
</comment>
<keyword evidence="3" id="KW-1185">Reference proteome</keyword>
<sequence>MRGLLWCAKHDGIGETRIKGLKHRFENPRWRAGHAAGEPGFCRSLLSKSNKLIATLARSGLLLQRKQNQNKHLLAPPPRRFLNYRVGPRGAAHATWAKFYAAATTIEGTNQSRRLRRSSMTPTGQSDASNRPPEPSVSDFSQSRRLGSLPFFSFTPSHSLLFPRL</sequence>
<organism evidence="2 3">
    <name type="scientific">Nyctereutes procyonoides</name>
    <name type="common">Raccoon dog</name>
    <name type="synonym">Canis procyonoides</name>
    <dbReference type="NCBI Taxonomy" id="34880"/>
    <lineage>
        <taxon>Eukaryota</taxon>
        <taxon>Metazoa</taxon>
        <taxon>Chordata</taxon>
        <taxon>Craniata</taxon>
        <taxon>Vertebrata</taxon>
        <taxon>Euteleostomi</taxon>
        <taxon>Mammalia</taxon>
        <taxon>Eutheria</taxon>
        <taxon>Laurasiatheria</taxon>
        <taxon>Carnivora</taxon>
        <taxon>Caniformia</taxon>
        <taxon>Canidae</taxon>
        <taxon>Nyctereutes</taxon>
    </lineage>
</organism>
<dbReference type="AlphaFoldDB" id="A0A811Z3M7"/>
<proteinExistence type="predicted"/>
<evidence type="ECO:0000313" key="2">
    <source>
        <dbReference type="EMBL" id="CAD7682074.1"/>
    </source>
</evidence>
<feature type="region of interest" description="Disordered" evidence="1">
    <location>
        <begin position="110"/>
        <end position="142"/>
    </location>
</feature>
<reference evidence="2" key="1">
    <citation type="submission" date="2020-12" db="EMBL/GenBank/DDBJ databases">
        <authorList>
            <consortium name="Molecular Ecology Group"/>
        </authorList>
    </citation>
    <scope>NUCLEOTIDE SEQUENCE</scope>
    <source>
        <strain evidence="2">TBG_1078</strain>
    </source>
</reference>
<evidence type="ECO:0000256" key="1">
    <source>
        <dbReference type="SAM" id="MobiDB-lite"/>
    </source>
</evidence>
<name>A0A811Z3M7_NYCPR</name>
<gene>
    <name evidence="2" type="ORF">NYPRO_LOCUS14866</name>
</gene>